<gene>
    <name evidence="1" type="ORF">CHITON_1099</name>
</gene>
<dbReference type="Proteomes" id="UP000093069">
    <property type="component" value="Chromosome I"/>
</dbReference>
<dbReference type="STRING" id="54262.CHITON_1099"/>
<accession>A0A161KAH0</accession>
<evidence type="ECO:0000313" key="2">
    <source>
        <dbReference type="Proteomes" id="UP000093069"/>
    </source>
</evidence>
<organism evidence="1 2">
    <name type="scientific">Thermococcus chitonophagus</name>
    <dbReference type="NCBI Taxonomy" id="54262"/>
    <lineage>
        <taxon>Archaea</taxon>
        <taxon>Methanobacteriati</taxon>
        <taxon>Methanobacteriota</taxon>
        <taxon>Thermococci</taxon>
        <taxon>Thermococcales</taxon>
        <taxon>Thermococcaceae</taxon>
        <taxon>Thermococcus</taxon>
    </lineage>
</organism>
<dbReference type="AlphaFoldDB" id="A0A161KAH0"/>
<dbReference type="KEGG" id="tch:CHITON_1099"/>
<evidence type="ECO:0000313" key="1">
    <source>
        <dbReference type="EMBL" id="CUX77878.1"/>
    </source>
</evidence>
<protein>
    <submittedName>
        <fullName evidence="1">Uncharacterized protein</fullName>
    </submittedName>
</protein>
<name>A0A161KAH0_9EURY</name>
<dbReference type="InterPro" id="IPR036388">
    <property type="entry name" value="WH-like_DNA-bd_sf"/>
</dbReference>
<reference evidence="2" key="1">
    <citation type="submission" date="2016-01" db="EMBL/GenBank/DDBJ databases">
        <authorList>
            <person name="Vorgias C.E."/>
        </authorList>
    </citation>
    <scope>NUCLEOTIDE SEQUENCE [LARGE SCALE GENOMIC DNA]</scope>
</reference>
<dbReference type="Gene3D" id="1.10.10.10">
    <property type="entry name" value="Winged helix-like DNA-binding domain superfamily/Winged helix DNA-binding domain"/>
    <property type="match status" value="1"/>
</dbReference>
<dbReference type="InterPro" id="IPR036390">
    <property type="entry name" value="WH_DNA-bd_sf"/>
</dbReference>
<dbReference type="EMBL" id="LN999010">
    <property type="protein sequence ID" value="CUX77878.1"/>
    <property type="molecule type" value="Genomic_DNA"/>
</dbReference>
<dbReference type="SUPFAM" id="SSF46785">
    <property type="entry name" value="Winged helix' DNA-binding domain"/>
    <property type="match status" value="1"/>
</dbReference>
<sequence>MAPYNSSIYTSILKILARPEVPLRGSEIYELLEEKPKRMHHVYKYLKNLEKAGFIKSTGRRYWIEDPLLKLALL</sequence>
<dbReference type="RefSeq" id="WP_157092418.1">
    <property type="nucleotide sequence ID" value="NZ_CP015193.1"/>
</dbReference>
<proteinExistence type="predicted"/>
<dbReference type="GeneID" id="43458200"/>